<keyword evidence="6" id="KW-0472">Membrane</keyword>
<evidence type="ECO:0000256" key="6">
    <source>
        <dbReference type="ARBA" id="ARBA00023136"/>
    </source>
</evidence>
<dbReference type="Pfam" id="PF03349">
    <property type="entry name" value="Toluene_X"/>
    <property type="match status" value="1"/>
</dbReference>
<keyword evidence="3" id="KW-1134">Transmembrane beta strand</keyword>
<gene>
    <name evidence="9" type="ORF">BST86_08915</name>
</gene>
<evidence type="ECO:0000313" key="9">
    <source>
        <dbReference type="EMBL" id="PRP67211.1"/>
    </source>
</evidence>
<evidence type="ECO:0000256" key="5">
    <source>
        <dbReference type="ARBA" id="ARBA00022729"/>
    </source>
</evidence>
<accession>A0A2S9WUR3</accession>
<evidence type="ECO:0000256" key="1">
    <source>
        <dbReference type="ARBA" id="ARBA00004571"/>
    </source>
</evidence>
<feature type="signal peptide" evidence="8">
    <location>
        <begin position="1"/>
        <end position="20"/>
    </location>
</feature>
<protein>
    <submittedName>
        <fullName evidence="9">Hemin receptor</fullName>
    </submittedName>
</protein>
<feature type="chain" id="PRO_5015455037" evidence="8">
    <location>
        <begin position="21"/>
        <end position="507"/>
    </location>
</feature>
<dbReference type="AlphaFoldDB" id="A0A2S9WUR3"/>
<reference evidence="9 10" key="1">
    <citation type="submission" date="2016-11" db="EMBL/GenBank/DDBJ databases">
        <title>Trade-off between light-utilization and light-protection in marine flavobacteria.</title>
        <authorList>
            <person name="Kumagai Y."/>
        </authorList>
    </citation>
    <scope>NUCLEOTIDE SEQUENCE [LARGE SCALE GENOMIC DNA]</scope>
    <source>
        <strain evidence="9 10">JCM 17109</strain>
    </source>
</reference>
<comment type="similarity">
    <text evidence="2">Belongs to the OmpP1/FadL family.</text>
</comment>
<keyword evidence="7" id="KW-0998">Cell outer membrane</keyword>
<evidence type="ECO:0000313" key="10">
    <source>
        <dbReference type="Proteomes" id="UP000239532"/>
    </source>
</evidence>
<keyword evidence="9" id="KW-0675">Receptor</keyword>
<dbReference type="EMBL" id="MQUC01000003">
    <property type="protein sequence ID" value="PRP67211.1"/>
    <property type="molecule type" value="Genomic_DNA"/>
</dbReference>
<dbReference type="GO" id="GO:0009279">
    <property type="term" value="C:cell outer membrane"/>
    <property type="evidence" value="ECO:0007669"/>
    <property type="project" value="UniProtKB-SubCell"/>
</dbReference>
<evidence type="ECO:0000256" key="3">
    <source>
        <dbReference type="ARBA" id="ARBA00022452"/>
    </source>
</evidence>
<name>A0A2S9WUR3_9FLAO</name>
<evidence type="ECO:0000256" key="4">
    <source>
        <dbReference type="ARBA" id="ARBA00022692"/>
    </source>
</evidence>
<organism evidence="9 10">
    <name type="scientific">Nonlabens agnitus</name>
    <dbReference type="NCBI Taxonomy" id="870484"/>
    <lineage>
        <taxon>Bacteria</taxon>
        <taxon>Pseudomonadati</taxon>
        <taxon>Bacteroidota</taxon>
        <taxon>Flavobacteriia</taxon>
        <taxon>Flavobacteriales</taxon>
        <taxon>Flavobacteriaceae</taxon>
        <taxon>Nonlabens</taxon>
    </lineage>
</organism>
<dbReference type="RefSeq" id="WP_105982978.1">
    <property type="nucleotide sequence ID" value="NZ_MQUC01000003.1"/>
</dbReference>
<dbReference type="InterPro" id="IPR005017">
    <property type="entry name" value="OMPP1/FadL/TodX"/>
</dbReference>
<comment type="subcellular location">
    <subcellularLocation>
        <location evidence="1">Cell outer membrane</location>
        <topology evidence="1">Multi-pass membrane protein</topology>
    </subcellularLocation>
</comment>
<dbReference type="Gene3D" id="2.40.160.60">
    <property type="entry name" value="Outer membrane protein transport protein (OMPP1/FadL/TodX)"/>
    <property type="match status" value="1"/>
</dbReference>
<dbReference type="GO" id="GO:0015483">
    <property type="term" value="F:long-chain fatty acid transporting porin activity"/>
    <property type="evidence" value="ECO:0007669"/>
    <property type="project" value="TreeGrafter"/>
</dbReference>
<keyword evidence="4" id="KW-0812">Transmembrane</keyword>
<evidence type="ECO:0000256" key="2">
    <source>
        <dbReference type="ARBA" id="ARBA00008163"/>
    </source>
</evidence>
<keyword evidence="10" id="KW-1185">Reference proteome</keyword>
<evidence type="ECO:0000256" key="8">
    <source>
        <dbReference type="SAM" id="SignalP"/>
    </source>
</evidence>
<dbReference type="PANTHER" id="PTHR35093:SF8">
    <property type="entry name" value="OUTER MEMBRANE PROTEIN NMB0088-RELATED"/>
    <property type="match status" value="1"/>
</dbReference>
<dbReference type="SUPFAM" id="SSF56935">
    <property type="entry name" value="Porins"/>
    <property type="match status" value="1"/>
</dbReference>
<dbReference type="Proteomes" id="UP000239532">
    <property type="component" value="Unassembled WGS sequence"/>
</dbReference>
<evidence type="ECO:0000256" key="7">
    <source>
        <dbReference type="ARBA" id="ARBA00023237"/>
    </source>
</evidence>
<sequence>MKNYILTLSALFAGALFCAAQTVNDGLIYGQNDNLYGTSRYRALSGAFGALGGDLTAVGQNPAGSAIFANHYASFTLGYNKKNNDGNYFGSNTTADESDINFNQFGGVLVFNSVQDNLLNKFAIGLNYDTTRQYDDNTFLRGVGDTSISQYFLNNANGFTVDNFQVRNGETITDLYQFLGEQVGFDAQQGFLGYEAFVIDAVDDANPNNTQYVSNTGTGAFTQAYQVETAGSQGKTSVNIAGQFAEKWSFGLNLNSHFIDYARFTSFQEANSNADATTTDVRFDNRLDVEGAGFSFQLGAIGNLTESLRIGATYESPTWYSIDETLTQDISTTRIENGNFENAFVRPNIINIYPSYELRTPGSLTGSIAYIFGTSGLISFDYSTRDYSQLQFETGIDDNFTNNNLFINENLQRANTIRIGGEYRIERLTLRGGYRSVESPYEDKSIMDDLNGFSLGLGYNWGNTTLDVSYDYSERNYSQQLFDTGLTTRGNINNDTSNVMVSLGFNF</sequence>
<comment type="caution">
    <text evidence="9">The sequence shown here is derived from an EMBL/GenBank/DDBJ whole genome shotgun (WGS) entry which is preliminary data.</text>
</comment>
<proteinExistence type="inferred from homology"/>
<keyword evidence="5 8" id="KW-0732">Signal</keyword>
<dbReference type="OrthoDB" id="9765571at2"/>
<dbReference type="PANTHER" id="PTHR35093">
    <property type="entry name" value="OUTER MEMBRANE PROTEIN NMB0088-RELATED"/>
    <property type="match status" value="1"/>
</dbReference>